<reference evidence="4" key="1">
    <citation type="journal article" date="2014" name="Int. J. Syst. Evol. Microbiol.">
        <title>Complete genome of a new Firmicutes species belonging to the dominant human colonic microbiota ('Ruminococcus bicirculans') reveals two chromosomes and a selective capacity to utilize plant glucans.</title>
        <authorList>
            <consortium name="NISC Comparative Sequencing Program"/>
            <person name="Wegmann U."/>
            <person name="Louis P."/>
            <person name="Goesmann A."/>
            <person name="Henrissat B."/>
            <person name="Duncan S.H."/>
            <person name="Flint H.J."/>
        </authorList>
    </citation>
    <scope>NUCLEOTIDE SEQUENCE</scope>
    <source>
        <strain evidence="4">NBRC 107169</strain>
    </source>
</reference>
<dbReference type="Gene3D" id="3.40.630.30">
    <property type="match status" value="1"/>
</dbReference>
<dbReference type="CDD" id="cd04301">
    <property type="entry name" value="NAT_SF"/>
    <property type="match status" value="1"/>
</dbReference>
<dbReference type="EMBL" id="BSNI01000002">
    <property type="protein sequence ID" value="GLQ16591.1"/>
    <property type="molecule type" value="Genomic_DNA"/>
</dbReference>
<dbReference type="InterPro" id="IPR016181">
    <property type="entry name" value="Acyl_CoA_acyltransferase"/>
</dbReference>
<comment type="caution">
    <text evidence="4">The sequence shown here is derived from an EMBL/GenBank/DDBJ whole genome shotgun (WGS) entry which is preliminary data.</text>
</comment>
<evidence type="ECO:0000256" key="2">
    <source>
        <dbReference type="ARBA" id="ARBA00023315"/>
    </source>
</evidence>
<protein>
    <submittedName>
        <fullName evidence="4">Acetyltransferase</fullName>
    </submittedName>
</protein>
<evidence type="ECO:0000313" key="4">
    <source>
        <dbReference type="EMBL" id="GLQ16591.1"/>
    </source>
</evidence>
<dbReference type="Proteomes" id="UP001161405">
    <property type="component" value="Unassembled WGS sequence"/>
</dbReference>
<evidence type="ECO:0000313" key="5">
    <source>
        <dbReference type="Proteomes" id="UP001161405"/>
    </source>
</evidence>
<keyword evidence="1" id="KW-0808">Transferase</keyword>
<evidence type="ECO:0000259" key="3">
    <source>
        <dbReference type="PROSITE" id="PS51186"/>
    </source>
</evidence>
<organism evidence="4 5">
    <name type="scientific">Maritalea porphyrae</name>
    <dbReference type="NCBI Taxonomy" id="880732"/>
    <lineage>
        <taxon>Bacteria</taxon>
        <taxon>Pseudomonadati</taxon>
        <taxon>Pseudomonadota</taxon>
        <taxon>Alphaproteobacteria</taxon>
        <taxon>Hyphomicrobiales</taxon>
        <taxon>Devosiaceae</taxon>
        <taxon>Maritalea</taxon>
    </lineage>
</organism>
<feature type="domain" description="N-acetyltransferase" evidence="3">
    <location>
        <begin position="4"/>
        <end position="151"/>
    </location>
</feature>
<evidence type="ECO:0000256" key="1">
    <source>
        <dbReference type="ARBA" id="ARBA00022679"/>
    </source>
</evidence>
<keyword evidence="5" id="KW-1185">Reference proteome</keyword>
<dbReference type="SUPFAM" id="SSF55729">
    <property type="entry name" value="Acyl-CoA N-acyltransferases (Nat)"/>
    <property type="match status" value="1"/>
</dbReference>
<dbReference type="PROSITE" id="PS51186">
    <property type="entry name" value="GNAT"/>
    <property type="match status" value="1"/>
</dbReference>
<reference evidence="4" key="2">
    <citation type="submission" date="2023-01" db="EMBL/GenBank/DDBJ databases">
        <title>Draft genome sequence of Maritalea porphyrae strain NBRC 107169.</title>
        <authorList>
            <person name="Sun Q."/>
            <person name="Mori K."/>
        </authorList>
    </citation>
    <scope>NUCLEOTIDE SEQUENCE</scope>
    <source>
        <strain evidence="4">NBRC 107169</strain>
    </source>
</reference>
<proteinExistence type="predicted"/>
<accession>A0ABQ5UNI2</accession>
<dbReference type="Pfam" id="PF00583">
    <property type="entry name" value="Acetyltransf_1"/>
    <property type="match status" value="1"/>
</dbReference>
<gene>
    <name evidence="4" type="ORF">GCM10007879_08400</name>
</gene>
<dbReference type="InterPro" id="IPR000182">
    <property type="entry name" value="GNAT_dom"/>
</dbReference>
<dbReference type="PANTHER" id="PTHR43877">
    <property type="entry name" value="AMINOALKYLPHOSPHONATE N-ACETYLTRANSFERASE-RELATED-RELATED"/>
    <property type="match status" value="1"/>
</dbReference>
<sequence>MHQLLVREAQQHDFNDLLSLISVFPHQDHKQDEELIAQRFHEILEDRRMHLLVSEAEGSVVSTCTLVILPNMTRRGRPYGLVEVVATKPEFRRKGAATAVLSEALQRAWRADCYKVMLHSGKRNLEAHKFYQQCGFEESRLGFQMENPSLI</sequence>
<keyword evidence="2" id="KW-0012">Acyltransferase</keyword>
<dbReference type="InterPro" id="IPR050832">
    <property type="entry name" value="Bact_Acetyltransf"/>
</dbReference>
<name>A0ABQ5UNI2_9HYPH</name>